<evidence type="ECO:0000313" key="2">
    <source>
        <dbReference type="EMBL" id="KIK64125.1"/>
    </source>
</evidence>
<feature type="transmembrane region" description="Helical" evidence="1">
    <location>
        <begin position="6"/>
        <end position="23"/>
    </location>
</feature>
<keyword evidence="3" id="KW-1185">Reference proteome</keyword>
<feature type="transmembrane region" description="Helical" evidence="1">
    <location>
        <begin position="43"/>
        <end position="63"/>
    </location>
</feature>
<protein>
    <submittedName>
        <fullName evidence="2">Unplaced genomic scaffold GYMLUscaffold_14, whole genome shotgun sequence</fullName>
    </submittedName>
</protein>
<accession>A0A0D0BJ05</accession>
<dbReference type="OrthoDB" id="2958007at2759"/>
<organism evidence="2 3">
    <name type="scientific">Collybiopsis luxurians FD-317 M1</name>
    <dbReference type="NCBI Taxonomy" id="944289"/>
    <lineage>
        <taxon>Eukaryota</taxon>
        <taxon>Fungi</taxon>
        <taxon>Dikarya</taxon>
        <taxon>Basidiomycota</taxon>
        <taxon>Agaricomycotina</taxon>
        <taxon>Agaricomycetes</taxon>
        <taxon>Agaricomycetidae</taxon>
        <taxon>Agaricales</taxon>
        <taxon>Marasmiineae</taxon>
        <taxon>Omphalotaceae</taxon>
        <taxon>Collybiopsis</taxon>
        <taxon>Collybiopsis luxurians</taxon>
    </lineage>
</organism>
<dbReference type="AlphaFoldDB" id="A0A0D0BJ05"/>
<evidence type="ECO:0000313" key="3">
    <source>
        <dbReference type="Proteomes" id="UP000053593"/>
    </source>
</evidence>
<name>A0A0D0BJ05_9AGAR</name>
<evidence type="ECO:0000256" key="1">
    <source>
        <dbReference type="SAM" id="Phobius"/>
    </source>
</evidence>
<sequence>MVVFGLFGLYQLGGFILLVLSAISGYKDRKHSQLYNPVYRDGIFQYILMLAIISINIVVVEVISADLNFLLMPLIRVLHSITTSRIVLNIRDAMNKSEVYSFDNSISTGILRDHGLTSSNE</sequence>
<dbReference type="Proteomes" id="UP000053593">
    <property type="component" value="Unassembled WGS sequence"/>
</dbReference>
<dbReference type="HOGENOM" id="CLU_2038332_0_0_1"/>
<keyword evidence="1" id="KW-1133">Transmembrane helix</keyword>
<proteinExistence type="predicted"/>
<dbReference type="EMBL" id="KN834762">
    <property type="protein sequence ID" value="KIK64125.1"/>
    <property type="molecule type" value="Genomic_DNA"/>
</dbReference>
<reference evidence="2 3" key="1">
    <citation type="submission" date="2014-04" db="EMBL/GenBank/DDBJ databases">
        <title>Evolutionary Origins and Diversification of the Mycorrhizal Mutualists.</title>
        <authorList>
            <consortium name="DOE Joint Genome Institute"/>
            <consortium name="Mycorrhizal Genomics Consortium"/>
            <person name="Kohler A."/>
            <person name="Kuo A."/>
            <person name="Nagy L.G."/>
            <person name="Floudas D."/>
            <person name="Copeland A."/>
            <person name="Barry K.W."/>
            <person name="Cichocki N."/>
            <person name="Veneault-Fourrey C."/>
            <person name="LaButti K."/>
            <person name="Lindquist E.A."/>
            <person name="Lipzen A."/>
            <person name="Lundell T."/>
            <person name="Morin E."/>
            <person name="Murat C."/>
            <person name="Riley R."/>
            <person name="Ohm R."/>
            <person name="Sun H."/>
            <person name="Tunlid A."/>
            <person name="Henrissat B."/>
            <person name="Grigoriev I.V."/>
            <person name="Hibbett D.S."/>
            <person name="Martin F."/>
        </authorList>
    </citation>
    <scope>NUCLEOTIDE SEQUENCE [LARGE SCALE GENOMIC DNA]</scope>
    <source>
        <strain evidence="2 3">FD-317 M1</strain>
    </source>
</reference>
<keyword evidence="1" id="KW-0812">Transmembrane</keyword>
<gene>
    <name evidence="2" type="ORF">GYMLUDRAFT_432977</name>
</gene>
<keyword evidence="1" id="KW-0472">Membrane</keyword>